<proteinExistence type="predicted"/>
<accession>A0A212LKG8</accession>
<organism evidence="1">
    <name type="scientific">uncultured Pleomorphomonas sp</name>
    <dbReference type="NCBI Taxonomy" id="442121"/>
    <lineage>
        <taxon>Bacteria</taxon>
        <taxon>Pseudomonadati</taxon>
        <taxon>Pseudomonadota</taxon>
        <taxon>Alphaproteobacteria</taxon>
        <taxon>Hyphomicrobiales</taxon>
        <taxon>Pleomorphomonadaceae</taxon>
        <taxon>Pleomorphomonas</taxon>
        <taxon>environmental samples</taxon>
    </lineage>
</organism>
<dbReference type="RefSeq" id="WP_288197804.1">
    <property type="nucleotide sequence ID" value="NZ_LT608334.1"/>
</dbReference>
<dbReference type="EMBL" id="FMJD01000010">
    <property type="protein sequence ID" value="SCM78051.1"/>
    <property type="molecule type" value="Genomic_DNA"/>
</dbReference>
<sequence length="169" mass="18212">MGLFSSLFGPSKADKELILQAMKAAGEGEKLALIKSAMSTIDVYPKSEHDIVFVGESCGGLVRAIAGDDPSEEAAITKGMFAAVAANYFSYLVGTSFEHSGQIALLSALGIGNERLHSEIIDLYNKTTTERPQLVNAIGQTIERWTKAPTAENLENLKKLYGIFRDGLQ</sequence>
<reference evidence="1" key="1">
    <citation type="submission" date="2016-08" db="EMBL/GenBank/DDBJ databases">
        <authorList>
            <person name="Seilhamer J.J."/>
        </authorList>
    </citation>
    <scope>NUCLEOTIDE SEQUENCE</scope>
    <source>
        <strain evidence="1">86</strain>
    </source>
</reference>
<evidence type="ECO:0000313" key="1">
    <source>
        <dbReference type="EMBL" id="SCM78051.1"/>
    </source>
</evidence>
<name>A0A212LKG8_9HYPH</name>
<dbReference type="AlphaFoldDB" id="A0A212LKG8"/>
<gene>
    <name evidence="1" type="ORF">KL86PLE_60373</name>
</gene>
<protein>
    <submittedName>
        <fullName evidence="1">Uncharacterized protein</fullName>
    </submittedName>
</protein>